<evidence type="ECO:0000256" key="7">
    <source>
        <dbReference type="ARBA" id="ARBA00022692"/>
    </source>
</evidence>
<keyword evidence="12" id="KW-0902">Two-component regulatory system</keyword>
<dbReference type="InterPro" id="IPR003594">
    <property type="entry name" value="HATPase_dom"/>
</dbReference>
<evidence type="ECO:0000256" key="11">
    <source>
        <dbReference type="ARBA" id="ARBA00022989"/>
    </source>
</evidence>
<gene>
    <name evidence="19" type="ORF">SAMN04490205_3832</name>
    <name evidence="18" type="ORF">TU79_23785</name>
</gene>
<keyword evidence="7 14" id="KW-0812">Transmembrane</keyword>
<dbReference type="EMBL" id="JYLK01000024">
    <property type="protein sequence ID" value="KRP56455.1"/>
    <property type="molecule type" value="Genomic_DNA"/>
</dbReference>
<evidence type="ECO:0000256" key="2">
    <source>
        <dbReference type="ARBA" id="ARBA00004651"/>
    </source>
</evidence>
<dbReference type="PANTHER" id="PTHR45528">
    <property type="entry name" value="SENSOR HISTIDINE KINASE CPXA"/>
    <property type="match status" value="1"/>
</dbReference>
<name>A0A0R2Z708_9PSED</name>
<dbReference type="Pfam" id="PF00512">
    <property type="entry name" value="HisKA"/>
    <property type="match status" value="1"/>
</dbReference>
<proteinExistence type="predicted"/>
<dbReference type="InterPro" id="IPR036097">
    <property type="entry name" value="HisK_dim/P_sf"/>
</dbReference>
<evidence type="ECO:0000256" key="4">
    <source>
        <dbReference type="ARBA" id="ARBA00022475"/>
    </source>
</evidence>
<evidence type="ECO:0000256" key="6">
    <source>
        <dbReference type="ARBA" id="ARBA00022679"/>
    </source>
</evidence>
<feature type="signal peptide" evidence="15">
    <location>
        <begin position="1"/>
        <end position="25"/>
    </location>
</feature>
<dbReference type="InterPro" id="IPR005467">
    <property type="entry name" value="His_kinase_dom"/>
</dbReference>
<dbReference type="PANTHER" id="PTHR45528:SF1">
    <property type="entry name" value="SENSOR HISTIDINE KINASE CPXA"/>
    <property type="match status" value="1"/>
</dbReference>
<feature type="chain" id="PRO_5006429927" description="histidine kinase" evidence="15">
    <location>
        <begin position="26"/>
        <end position="427"/>
    </location>
</feature>
<dbReference type="SUPFAM" id="SSF158472">
    <property type="entry name" value="HAMP domain-like"/>
    <property type="match status" value="1"/>
</dbReference>
<feature type="domain" description="Histidine kinase" evidence="16">
    <location>
        <begin position="208"/>
        <end position="419"/>
    </location>
</feature>
<keyword evidence="21" id="KW-1185">Reference proteome</keyword>
<keyword evidence="13 14" id="KW-0472">Membrane</keyword>
<evidence type="ECO:0000256" key="13">
    <source>
        <dbReference type="ARBA" id="ARBA00023136"/>
    </source>
</evidence>
<keyword evidence="15" id="KW-0732">Signal</keyword>
<organism evidence="18 20">
    <name type="scientific">Pseudomonas trivialis</name>
    <dbReference type="NCBI Taxonomy" id="200450"/>
    <lineage>
        <taxon>Bacteria</taxon>
        <taxon>Pseudomonadati</taxon>
        <taxon>Pseudomonadota</taxon>
        <taxon>Gammaproteobacteria</taxon>
        <taxon>Pseudomonadales</taxon>
        <taxon>Pseudomonadaceae</taxon>
        <taxon>Pseudomonas</taxon>
    </lineage>
</organism>
<protein>
    <recommendedName>
        <fullName evidence="3">histidine kinase</fullName>
        <ecNumber evidence="3">2.7.13.3</ecNumber>
    </recommendedName>
</protein>
<evidence type="ECO:0000256" key="12">
    <source>
        <dbReference type="ARBA" id="ARBA00023012"/>
    </source>
</evidence>
<keyword evidence="5" id="KW-0597">Phosphoprotein</keyword>
<keyword evidence="10" id="KW-0067">ATP-binding</keyword>
<dbReference type="OrthoDB" id="9804645at2"/>
<comment type="catalytic activity">
    <reaction evidence="1">
        <text>ATP + protein L-histidine = ADP + protein N-phospho-L-histidine.</text>
        <dbReference type="EC" id="2.7.13.3"/>
    </reaction>
</comment>
<dbReference type="PROSITE" id="PS50885">
    <property type="entry name" value="HAMP"/>
    <property type="match status" value="1"/>
</dbReference>
<dbReference type="SMART" id="SM00388">
    <property type="entry name" value="HisKA"/>
    <property type="match status" value="1"/>
</dbReference>
<dbReference type="InterPro" id="IPR004358">
    <property type="entry name" value="Sig_transdc_His_kin-like_C"/>
</dbReference>
<dbReference type="InterPro" id="IPR036890">
    <property type="entry name" value="HATPase_C_sf"/>
</dbReference>
<evidence type="ECO:0000313" key="18">
    <source>
        <dbReference type="EMBL" id="KRP56455.1"/>
    </source>
</evidence>
<dbReference type="Proteomes" id="UP000183126">
    <property type="component" value="Chromosome I"/>
</dbReference>
<dbReference type="GO" id="GO:0000155">
    <property type="term" value="F:phosphorelay sensor kinase activity"/>
    <property type="evidence" value="ECO:0007669"/>
    <property type="project" value="InterPro"/>
</dbReference>
<dbReference type="CDD" id="cd00082">
    <property type="entry name" value="HisKA"/>
    <property type="match status" value="1"/>
</dbReference>
<evidence type="ECO:0000313" key="21">
    <source>
        <dbReference type="Proteomes" id="UP000183126"/>
    </source>
</evidence>
<dbReference type="EMBL" id="LT629760">
    <property type="protein sequence ID" value="SDS84432.1"/>
    <property type="molecule type" value="Genomic_DNA"/>
</dbReference>
<dbReference type="CDD" id="cd06225">
    <property type="entry name" value="HAMP"/>
    <property type="match status" value="1"/>
</dbReference>
<comment type="subcellular location">
    <subcellularLocation>
        <location evidence="2">Cell membrane</location>
        <topology evidence="2">Multi-pass membrane protein</topology>
    </subcellularLocation>
</comment>
<dbReference type="Gene3D" id="1.10.287.130">
    <property type="match status" value="1"/>
</dbReference>
<dbReference type="PRINTS" id="PR00344">
    <property type="entry name" value="BCTRLSENSOR"/>
</dbReference>
<evidence type="ECO:0000256" key="15">
    <source>
        <dbReference type="SAM" id="SignalP"/>
    </source>
</evidence>
<accession>A0A0R2Z708</accession>
<keyword evidence="8" id="KW-0547">Nucleotide-binding</keyword>
<dbReference type="RefSeq" id="WP_057010266.1">
    <property type="nucleotide sequence ID" value="NZ_JYLK01000024.1"/>
</dbReference>
<dbReference type="Pfam" id="PF02518">
    <property type="entry name" value="HATPase_c"/>
    <property type="match status" value="1"/>
</dbReference>
<evidence type="ECO:0000256" key="5">
    <source>
        <dbReference type="ARBA" id="ARBA00022553"/>
    </source>
</evidence>
<dbReference type="GO" id="GO:0005886">
    <property type="term" value="C:plasma membrane"/>
    <property type="evidence" value="ECO:0007669"/>
    <property type="project" value="UniProtKB-SubCell"/>
</dbReference>
<evidence type="ECO:0000256" key="14">
    <source>
        <dbReference type="SAM" id="Phobius"/>
    </source>
</evidence>
<dbReference type="AlphaFoldDB" id="A0A0R2Z708"/>
<reference evidence="18 20" key="1">
    <citation type="submission" date="2015-02" db="EMBL/GenBank/DDBJ databases">
        <title>Two Pseudomonas sp. nov. isolated from raw milk.</title>
        <authorList>
            <person name="Wenning M."/>
            <person name="von Neubeck M."/>
            <person name="Huptas C."/>
            <person name="Scherer S."/>
        </authorList>
    </citation>
    <scope>NUCLEOTIDE SEQUENCE [LARGE SCALE GENOMIC DNA]</scope>
    <source>
        <strain evidence="18 20">DSM 14937</strain>
    </source>
</reference>
<sequence>MMKPSRLFWKLFLAFWLATSLTFFAGVGVHEVETLEPNDPHLKVILASEVALLRQFGVESGAELLATWRRPPDQAIGVYDTAGQLLAGSAVRSPAYEQTVISKEGLILSLRSTHPISYEHGGFGLQVPLIIGTLMSALFSGFLAYYLAWPLASLRRAMGEVAQGRFDVRVKPMMGKRRDEIVDLAGECDRMANQLKLLVQAQQRLLHDISHELRSPLTRMRAAIGLLRQDSERVGMLERIERESERMDALIEALLTLARLQGRPESIQREPFDISELLAMIVEDAQFEAAIKGCRVELQGGPPFIACVNGELMYRCFENVIRNAVRYTRPQTSVRVSTRLSADAEQLCVRITDQGPGVDEARLQSIFEPFERGSGDACVGFGLGLAIACSALDMHQGSIVARNEQEGGLTVEISLPRARSLREITLA</sequence>
<dbReference type="InterPro" id="IPR003660">
    <property type="entry name" value="HAMP_dom"/>
</dbReference>
<keyword evidence="6" id="KW-0808">Transferase</keyword>
<dbReference type="SUPFAM" id="SSF47384">
    <property type="entry name" value="Homodimeric domain of signal transducing histidine kinase"/>
    <property type="match status" value="1"/>
</dbReference>
<dbReference type="EC" id="2.7.13.3" evidence="3"/>
<keyword evidence="9 18" id="KW-0418">Kinase</keyword>
<keyword evidence="4" id="KW-1003">Cell membrane</keyword>
<dbReference type="GO" id="GO:0005524">
    <property type="term" value="F:ATP binding"/>
    <property type="evidence" value="ECO:0007669"/>
    <property type="project" value="UniProtKB-KW"/>
</dbReference>
<evidence type="ECO:0000259" key="17">
    <source>
        <dbReference type="PROSITE" id="PS50885"/>
    </source>
</evidence>
<dbReference type="Gene3D" id="3.30.565.10">
    <property type="entry name" value="Histidine kinase-like ATPase, C-terminal domain"/>
    <property type="match status" value="1"/>
</dbReference>
<evidence type="ECO:0000256" key="9">
    <source>
        <dbReference type="ARBA" id="ARBA00022777"/>
    </source>
</evidence>
<keyword evidence="11 14" id="KW-1133">Transmembrane helix</keyword>
<evidence type="ECO:0000313" key="19">
    <source>
        <dbReference type="EMBL" id="SDS84432.1"/>
    </source>
</evidence>
<dbReference type="InterPro" id="IPR050398">
    <property type="entry name" value="HssS/ArlS-like"/>
</dbReference>
<feature type="transmembrane region" description="Helical" evidence="14">
    <location>
        <begin position="127"/>
        <end position="148"/>
    </location>
</feature>
<dbReference type="PATRIC" id="fig|200450.4.peg.2436"/>
<evidence type="ECO:0000259" key="16">
    <source>
        <dbReference type="PROSITE" id="PS50109"/>
    </source>
</evidence>
<evidence type="ECO:0000313" key="20">
    <source>
        <dbReference type="Proteomes" id="UP000052019"/>
    </source>
</evidence>
<feature type="domain" description="HAMP" evidence="17">
    <location>
        <begin position="145"/>
        <end position="200"/>
    </location>
</feature>
<dbReference type="Gene3D" id="1.10.8.500">
    <property type="entry name" value="HAMP domain in histidine kinase"/>
    <property type="match status" value="1"/>
</dbReference>
<dbReference type="PROSITE" id="PS50109">
    <property type="entry name" value="HIS_KIN"/>
    <property type="match status" value="1"/>
</dbReference>
<evidence type="ECO:0000256" key="8">
    <source>
        <dbReference type="ARBA" id="ARBA00022741"/>
    </source>
</evidence>
<dbReference type="SMART" id="SM00387">
    <property type="entry name" value="HATPase_c"/>
    <property type="match status" value="1"/>
</dbReference>
<reference evidence="19 21" key="2">
    <citation type="submission" date="2016-10" db="EMBL/GenBank/DDBJ databases">
        <authorList>
            <person name="Varghese N."/>
            <person name="Submissions S."/>
        </authorList>
    </citation>
    <scope>NUCLEOTIDE SEQUENCE [LARGE SCALE GENOMIC DNA]</scope>
    <source>
        <strain evidence="19 21">BS3111</strain>
    </source>
</reference>
<dbReference type="SUPFAM" id="SSF55874">
    <property type="entry name" value="ATPase domain of HSP90 chaperone/DNA topoisomerase II/histidine kinase"/>
    <property type="match status" value="1"/>
</dbReference>
<dbReference type="InterPro" id="IPR003661">
    <property type="entry name" value="HisK_dim/P_dom"/>
</dbReference>
<evidence type="ECO:0000256" key="3">
    <source>
        <dbReference type="ARBA" id="ARBA00012438"/>
    </source>
</evidence>
<dbReference type="Proteomes" id="UP000052019">
    <property type="component" value="Unassembled WGS sequence"/>
</dbReference>
<evidence type="ECO:0000256" key="10">
    <source>
        <dbReference type="ARBA" id="ARBA00022840"/>
    </source>
</evidence>
<evidence type="ECO:0000256" key="1">
    <source>
        <dbReference type="ARBA" id="ARBA00000085"/>
    </source>
</evidence>